<evidence type="ECO:0000313" key="3">
    <source>
        <dbReference type="EMBL" id="GJJ86479.1"/>
    </source>
</evidence>
<proteinExistence type="predicted"/>
<keyword evidence="4" id="KW-0808">Transferase</keyword>
<dbReference type="SUPFAM" id="SSF53756">
    <property type="entry name" value="UDP-Glycosyltransferase/glycogen phosphorylase"/>
    <property type="match status" value="1"/>
</dbReference>
<dbReference type="Gene3D" id="3.40.50.2000">
    <property type="entry name" value="Glycogen Phosphorylase B"/>
    <property type="match status" value="2"/>
</dbReference>
<reference evidence="4" key="1">
    <citation type="submission" date="2019-03" db="EMBL/GenBank/DDBJ databases">
        <title>Genetic characterization of the O-antigen and development of a molecular serotyping scheme for Enterobacter cloacae.</title>
        <authorList>
            <person name="Li Y."/>
            <person name="Huang J."/>
            <person name="Wang X."/>
            <person name="Xu C."/>
            <person name="Han T."/>
            <person name="Guo X."/>
        </authorList>
    </citation>
    <scope>NUCLEOTIDE SEQUENCE</scope>
    <source>
        <strain evidence="4">NCTC 11577</strain>
    </source>
</reference>
<evidence type="ECO:0000313" key="4">
    <source>
        <dbReference type="EMBL" id="QHR93148.1"/>
    </source>
</evidence>
<feature type="domain" description="Glycosyl transferase family 1" evidence="1">
    <location>
        <begin position="193"/>
        <end position="352"/>
    </location>
</feature>
<dbReference type="EMBL" id="BQFY01000142">
    <property type="protein sequence ID" value="GJJ86479.1"/>
    <property type="molecule type" value="Genomic_DNA"/>
</dbReference>
<dbReference type="Proteomes" id="UP001050241">
    <property type="component" value="Unassembled WGS sequence"/>
</dbReference>
<gene>
    <name evidence="3" type="ORF">TUM16652_51790</name>
</gene>
<dbReference type="Pfam" id="PF13439">
    <property type="entry name" value="Glyco_transf_4"/>
    <property type="match status" value="1"/>
</dbReference>
<accession>A0A6B9XYL3</accession>
<evidence type="ECO:0000259" key="1">
    <source>
        <dbReference type="Pfam" id="PF00534"/>
    </source>
</evidence>
<dbReference type="RefSeq" id="WP_023303976.1">
    <property type="nucleotide sequence ID" value="NZ_BQFY01000142.1"/>
</dbReference>
<reference evidence="3" key="2">
    <citation type="submission" date="2021-11" db="EMBL/GenBank/DDBJ databases">
        <title>WGS analysis for carbapenemase-producing Enterobacterales outbreak in a University Hospital, Japan.</title>
        <authorList>
            <person name="Tukada M."/>
            <person name="Miyazaki T."/>
            <person name="Aoki K."/>
            <person name="Yoshizawa S."/>
            <person name="Ishii Y."/>
            <person name="Tateda K."/>
        </authorList>
    </citation>
    <scope>NUCLEOTIDE SEQUENCE</scope>
    <source>
        <strain evidence="3">TUM16652</strain>
    </source>
</reference>
<dbReference type="GO" id="GO:0016757">
    <property type="term" value="F:glycosyltransferase activity"/>
    <property type="evidence" value="ECO:0007669"/>
    <property type="project" value="InterPro"/>
</dbReference>
<dbReference type="AlphaFoldDB" id="A0A6B9XYL3"/>
<name>A0A6B9XYL3_ENTCL</name>
<dbReference type="Pfam" id="PF00534">
    <property type="entry name" value="Glycos_transf_1"/>
    <property type="match status" value="1"/>
</dbReference>
<sequence length="387" mass="44017">MNILTIPSWYPNPKLKTQGLFFRDQALALSKKHNVDVIYCHRGTAFYNKKYNDNGLNTYFWGYRLRAGKYIGMLIRILVFIAMYIKYQKNKKVDVIHCHSVAFNQDGSAGIAGVIIGKIFSKPVIITEHATVFQAKNYSYIEKKIMKWALENASSLVAVSDGLKESLLEFTNREDIYTIPNTLDVKLFDIEKVKKSTSSNGVINICSVGYLMQKKGFDRLILAFDKIKENYNIAFQLKIIGDGPDLDTLKEMIEQKGLKSNIEMLGEQSKDEIAYHMGQSDVFILLSRVETFGVVFIEALASGLFCIATKSGGPEFIIKNDMLGELLENIDDANYFSEKIANVLLSEKFKSDVSLRKKFVNDNYSYDSFLTSFDNLILSKYEILTHN</sequence>
<evidence type="ECO:0000259" key="2">
    <source>
        <dbReference type="Pfam" id="PF13439"/>
    </source>
</evidence>
<dbReference type="PANTHER" id="PTHR45871">
    <property type="entry name" value="N-ACETYLGLUCOSAMINYL-PHOSPHATIDYLINOSITOL BIOSYNTHETIC PROTEIN"/>
    <property type="match status" value="1"/>
</dbReference>
<dbReference type="InterPro" id="IPR028098">
    <property type="entry name" value="Glyco_trans_4-like_N"/>
</dbReference>
<feature type="domain" description="Glycosyltransferase subfamily 4-like N-terminal" evidence="2">
    <location>
        <begin position="23"/>
        <end position="185"/>
    </location>
</feature>
<dbReference type="InterPro" id="IPR001296">
    <property type="entry name" value="Glyco_trans_1"/>
</dbReference>
<dbReference type="PANTHER" id="PTHR45871:SF1">
    <property type="entry name" value="PHOSPHATIDYLINOSITOL N-ACETYLGLUCOSAMINYLTRANSFERASE SUBUNIT A"/>
    <property type="match status" value="1"/>
</dbReference>
<organism evidence="4">
    <name type="scientific">Enterobacter cloacae</name>
    <dbReference type="NCBI Taxonomy" id="550"/>
    <lineage>
        <taxon>Bacteria</taxon>
        <taxon>Pseudomonadati</taxon>
        <taxon>Pseudomonadota</taxon>
        <taxon>Gammaproteobacteria</taxon>
        <taxon>Enterobacterales</taxon>
        <taxon>Enterobacteriaceae</taxon>
        <taxon>Enterobacter</taxon>
        <taxon>Enterobacter cloacae complex</taxon>
    </lineage>
</organism>
<dbReference type="EMBL" id="MK595720">
    <property type="protein sequence ID" value="QHR93148.1"/>
    <property type="molecule type" value="Genomic_DNA"/>
</dbReference>
<protein>
    <submittedName>
        <fullName evidence="3 4">Glycosyl transferase</fullName>
    </submittedName>
</protein>